<dbReference type="Pfam" id="PF14985">
    <property type="entry name" value="TM140"/>
    <property type="match status" value="1"/>
</dbReference>
<comment type="caution">
    <text evidence="3">The sequence shown here is derived from an EMBL/GenBank/DDBJ whole genome shotgun (WGS) entry which is preliminary data.</text>
</comment>
<accession>A0A833Z6I7</accession>
<keyword evidence="2 3" id="KW-0812">Transmembrane</keyword>
<dbReference type="PANTHER" id="PTHR16103">
    <property type="entry name" value="TRANSMEMBRANE PROTEIN 140"/>
    <property type="match status" value="1"/>
</dbReference>
<feature type="transmembrane region" description="Helical" evidence="2">
    <location>
        <begin position="37"/>
        <end position="58"/>
    </location>
</feature>
<protein>
    <submittedName>
        <fullName evidence="3">Transmembrane protein 140</fullName>
    </submittedName>
</protein>
<feature type="transmembrane region" description="Helical" evidence="2">
    <location>
        <begin position="172"/>
        <end position="196"/>
    </location>
</feature>
<feature type="transmembrane region" description="Helical" evidence="2">
    <location>
        <begin position="106"/>
        <end position="128"/>
    </location>
</feature>
<gene>
    <name evidence="3" type="ORF">HJG60_019053</name>
</gene>
<dbReference type="InterPro" id="IPR028038">
    <property type="entry name" value="TM140"/>
</dbReference>
<evidence type="ECO:0000313" key="4">
    <source>
        <dbReference type="Proteomes" id="UP000664940"/>
    </source>
</evidence>
<evidence type="ECO:0000256" key="1">
    <source>
        <dbReference type="SAM" id="MobiDB-lite"/>
    </source>
</evidence>
<sequence>MPVTSHPHGSHARLPGGRPCQGQEKMFSPRSRWAEQLLFLGIMVLVATTFFLLFYALILEAGNLIDLPNLRIGFFNFCLWNETADSLQCYTSPELAALGVPLAGLALARVCVYAAPVLVLFVSQTLLLARCNSNQGEWQLAVWFLVVASTLLSGGLGLFLTSTWKWVSLPLLGPGCLALVLAQASLILLLMATVVFPQKGEGTGLSKLENF</sequence>
<feature type="transmembrane region" description="Helical" evidence="2">
    <location>
        <begin position="140"/>
        <end position="160"/>
    </location>
</feature>
<dbReference type="EMBL" id="JABVXQ010000011">
    <property type="protein sequence ID" value="KAF6087017.1"/>
    <property type="molecule type" value="Genomic_DNA"/>
</dbReference>
<organism evidence="3 4">
    <name type="scientific">Phyllostomus discolor</name>
    <name type="common">pale spear-nosed bat</name>
    <dbReference type="NCBI Taxonomy" id="89673"/>
    <lineage>
        <taxon>Eukaryota</taxon>
        <taxon>Metazoa</taxon>
        <taxon>Chordata</taxon>
        <taxon>Craniata</taxon>
        <taxon>Vertebrata</taxon>
        <taxon>Euteleostomi</taxon>
        <taxon>Mammalia</taxon>
        <taxon>Eutheria</taxon>
        <taxon>Laurasiatheria</taxon>
        <taxon>Chiroptera</taxon>
        <taxon>Yangochiroptera</taxon>
        <taxon>Phyllostomidae</taxon>
        <taxon>Phyllostominae</taxon>
        <taxon>Phyllostomus</taxon>
    </lineage>
</organism>
<evidence type="ECO:0000313" key="3">
    <source>
        <dbReference type="EMBL" id="KAF6087017.1"/>
    </source>
</evidence>
<dbReference type="Proteomes" id="UP000664940">
    <property type="component" value="Unassembled WGS sequence"/>
</dbReference>
<dbReference type="AlphaFoldDB" id="A0A833Z6I7"/>
<evidence type="ECO:0000256" key="2">
    <source>
        <dbReference type="SAM" id="Phobius"/>
    </source>
</evidence>
<feature type="region of interest" description="Disordered" evidence="1">
    <location>
        <begin position="1"/>
        <end position="25"/>
    </location>
</feature>
<reference evidence="3 4" key="1">
    <citation type="journal article" date="2020" name="Nature">
        <title>Six reference-quality genomes reveal evolution of bat adaptations.</title>
        <authorList>
            <person name="Jebb D."/>
            <person name="Huang Z."/>
            <person name="Pippel M."/>
            <person name="Hughes G.M."/>
            <person name="Lavrichenko K."/>
            <person name="Devanna P."/>
            <person name="Winkler S."/>
            <person name="Jermiin L.S."/>
            <person name="Skirmuntt E.C."/>
            <person name="Katzourakis A."/>
            <person name="Burkitt-Gray L."/>
            <person name="Ray D.A."/>
            <person name="Sullivan K.A.M."/>
            <person name="Roscito J.G."/>
            <person name="Kirilenko B.M."/>
            <person name="Davalos L.M."/>
            <person name="Corthals A.P."/>
            <person name="Power M.L."/>
            <person name="Jones G."/>
            <person name="Ransome R.D."/>
            <person name="Dechmann D.K.N."/>
            <person name="Locatelli A.G."/>
            <person name="Puechmaille S.J."/>
            <person name="Fedrigo O."/>
            <person name="Jarvis E.D."/>
            <person name="Hiller M."/>
            <person name="Vernes S.C."/>
            <person name="Myers E.W."/>
            <person name="Teeling E.C."/>
        </authorList>
    </citation>
    <scope>NUCLEOTIDE SEQUENCE [LARGE SCALE GENOMIC DNA]</scope>
    <source>
        <strain evidence="3">Bat1K_MPI-CBG_1</strain>
    </source>
</reference>
<dbReference type="PANTHER" id="PTHR16103:SF0">
    <property type="entry name" value="TRANSMEMBRANE PROTEIN 140"/>
    <property type="match status" value="1"/>
</dbReference>
<name>A0A833Z6I7_9CHIR</name>
<proteinExistence type="predicted"/>
<keyword evidence="2" id="KW-0472">Membrane</keyword>
<keyword evidence="2" id="KW-1133">Transmembrane helix</keyword>